<dbReference type="PANTHER" id="PTHR43861:SF5">
    <property type="entry name" value="BLL5978 PROTEIN"/>
    <property type="match status" value="1"/>
</dbReference>
<dbReference type="AlphaFoldDB" id="A0A1G4UBK9"/>
<sequence>MAYSDYIDWKGWEEGAFGACDAYSQAYFNDEIGPFLRKASTTPPCLVEIGFGNGSLLGWCRSRGIDVIGSEIQAALQERARRAGFPVVDDLSEIAAETADVVVAFDVFEHIPYDDLVALCRDIHRILKPEGHLIARFPNGDSPFSMVFQNGDPTHVHALGVFKLRRLMSAAGLRLEVLKAPCERRLSLKGRLFLPVRRLMRAMFSAFVRYAFLEGDTPTTFTMNYVLVASRPAVPS</sequence>
<dbReference type="Proteomes" id="UP000198889">
    <property type="component" value="Unassembled WGS sequence"/>
</dbReference>
<dbReference type="EMBL" id="FMTP01000006">
    <property type="protein sequence ID" value="SCW90981.1"/>
    <property type="molecule type" value="Genomic_DNA"/>
</dbReference>
<dbReference type="Pfam" id="PF13489">
    <property type="entry name" value="Methyltransf_23"/>
    <property type="match status" value="1"/>
</dbReference>
<keyword evidence="2" id="KW-1185">Reference proteome</keyword>
<dbReference type="Gene3D" id="3.40.50.150">
    <property type="entry name" value="Vaccinia Virus protein VP39"/>
    <property type="match status" value="1"/>
</dbReference>
<dbReference type="RefSeq" id="WP_091442594.1">
    <property type="nucleotide sequence ID" value="NZ_FMTP01000006.1"/>
</dbReference>
<keyword evidence="1" id="KW-0808">Transferase</keyword>
<reference evidence="2" key="1">
    <citation type="submission" date="2016-10" db="EMBL/GenBank/DDBJ databases">
        <authorList>
            <person name="Varghese N."/>
            <person name="Submissions S."/>
        </authorList>
    </citation>
    <scope>NUCLEOTIDE SEQUENCE [LARGE SCALE GENOMIC DNA]</scope>
    <source>
        <strain evidence="2">CGMCC 1.1761</strain>
    </source>
</reference>
<evidence type="ECO:0000313" key="2">
    <source>
        <dbReference type="Proteomes" id="UP000198889"/>
    </source>
</evidence>
<dbReference type="STRING" id="177413.SAMN05660859_3681"/>
<dbReference type="InterPro" id="IPR029063">
    <property type="entry name" value="SAM-dependent_MTases_sf"/>
</dbReference>
<protein>
    <submittedName>
        <fullName evidence="1">Methyltransferase domain-containing protein</fullName>
    </submittedName>
</protein>
<proteinExistence type="predicted"/>
<organism evidence="1 2">
    <name type="scientific">Ancylobacter rudongensis</name>
    <dbReference type="NCBI Taxonomy" id="177413"/>
    <lineage>
        <taxon>Bacteria</taxon>
        <taxon>Pseudomonadati</taxon>
        <taxon>Pseudomonadota</taxon>
        <taxon>Alphaproteobacteria</taxon>
        <taxon>Hyphomicrobiales</taxon>
        <taxon>Xanthobacteraceae</taxon>
        <taxon>Ancylobacter</taxon>
    </lineage>
</organism>
<dbReference type="GO" id="GO:0032259">
    <property type="term" value="P:methylation"/>
    <property type="evidence" value="ECO:0007669"/>
    <property type="project" value="UniProtKB-KW"/>
</dbReference>
<dbReference type="SUPFAM" id="SSF53335">
    <property type="entry name" value="S-adenosyl-L-methionine-dependent methyltransferases"/>
    <property type="match status" value="1"/>
</dbReference>
<evidence type="ECO:0000313" key="1">
    <source>
        <dbReference type="EMBL" id="SCW90981.1"/>
    </source>
</evidence>
<dbReference type="PANTHER" id="PTHR43861">
    <property type="entry name" value="TRANS-ACONITATE 2-METHYLTRANSFERASE-RELATED"/>
    <property type="match status" value="1"/>
</dbReference>
<dbReference type="CDD" id="cd02440">
    <property type="entry name" value="AdoMet_MTases"/>
    <property type="match status" value="1"/>
</dbReference>
<keyword evidence="1" id="KW-0489">Methyltransferase</keyword>
<accession>A0A1G4UBK9</accession>
<name>A0A1G4UBK9_9HYPH</name>
<gene>
    <name evidence="1" type="ORF">SAMN05660859_3681</name>
</gene>
<dbReference type="GO" id="GO:0008168">
    <property type="term" value="F:methyltransferase activity"/>
    <property type="evidence" value="ECO:0007669"/>
    <property type="project" value="UniProtKB-KW"/>
</dbReference>